<dbReference type="Proteomes" id="UP000803844">
    <property type="component" value="Unassembled WGS sequence"/>
</dbReference>
<dbReference type="GeneID" id="63836677"/>
<dbReference type="EMBL" id="MU032346">
    <property type="protein sequence ID" value="KAF3767845.1"/>
    <property type="molecule type" value="Genomic_DNA"/>
</dbReference>
<dbReference type="AlphaFoldDB" id="A0A9P4Y7D9"/>
<dbReference type="OrthoDB" id="5239180at2759"/>
<evidence type="ECO:0000256" key="1">
    <source>
        <dbReference type="SAM" id="MobiDB-lite"/>
    </source>
</evidence>
<sequence>MPTRKFLPPDPRPSKAHPEHRRIRKELEKEHGYGWVPPVILGLIGIGLAYDVTKDVEKAEERKQKQKQGQEDEDGGGGGGGGSSSSRKRGG</sequence>
<organism evidence="2 3">
    <name type="scientific">Cryphonectria parasitica (strain ATCC 38755 / EP155)</name>
    <dbReference type="NCBI Taxonomy" id="660469"/>
    <lineage>
        <taxon>Eukaryota</taxon>
        <taxon>Fungi</taxon>
        <taxon>Dikarya</taxon>
        <taxon>Ascomycota</taxon>
        <taxon>Pezizomycotina</taxon>
        <taxon>Sordariomycetes</taxon>
        <taxon>Sordariomycetidae</taxon>
        <taxon>Diaporthales</taxon>
        <taxon>Cryphonectriaceae</taxon>
        <taxon>Cryphonectria-Endothia species complex</taxon>
        <taxon>Cryphonectria</taxon>
    </lineage>
</organism>
<accession>A0A9P4Y7D9</accession>
<feature type="non-terminal residue" evidence="2">
    <location>
        <position position="91"/>
    </location>
</feature>
<evidence type="ECO:0000313" key="3">
    <source>
        <dbReference type="Proteomes" id="UP000803844"/>
    </source>
</evidence>
<name>A0A9P4Y7D9_CRYP1</name>
<evidence type="ECO:0000313" key="2">
    <source>
        <dbReference type="EMBL" id="KAF3767845.1"/>
    </source>
</evidence>
<comment type="caution">
    <text evidence="2">The sequence shown here is derived from an EMBL/GenBank/DDBJ whole genome shotgun (WGS) entry which is preliminary data.</text>
</comment>
<protein>
    <submittedName>
        <fullName evidence="2">Uncharacterized protein</fullName>
    </submittedName>
</protein>
<keyword evidence="3" id="KW-1185">Reference proteome</keyword>
<gene>
    <name evidence="2" type="ORF">M406DRAFT_321745</name>
</gene>
<feature type="region of interest" description="Disordered" evidence="1">
    <location>
        <begin position="1"/>
        <end position="31"/>
    </location>
</feature>
<feature type="region of interest" description="Disordered" evidence="1">
    <location>
        <begin position="56"/>
        <end position="91"/>
    </location>
</feature>
<reference evidence="2" key="1">
    <citation type="journal article" date="2020" name="Phytopathology">
        <title>Genome sequence of the chestnut blight fungus Cryphonectria parasitica EP155: A fundamental resource for an archetypical invasive plant pathogen.</title>
        <authorList>
            <person name="Crouch J.A."/>
            <person name="Dawe A."/>
            <person name="Aerts A."/>
            <person name="Barry K."/>
            <person name="Churchill A.C.L."/>
            <person name="Grimwood J."/>
            <person name="Hillman B."/>
            <person name="Milgroom M.G."/>
            <person name="Pangilinan J."/>
            <person name="Smith M."/>
            <person name="Salamov A."/>
            <person name="Schmutz J."/>
            <person name="Yadav J."/>
            <person name="Grigoriev I.V."/>
            <person name="Nuss D."/>
        </authorList>
    </citation>
    <scope>NUCLEOTIDE SEQUENCE</scope>
    <source>
        <strain evidence="2">EP155</strain>
    </source>
</reference>
<proteinExistence type="predicted"/>
<dbReference type="RefSeq" id="XP_040778806.1">
    <property type="nucleotide sequence ID" value="XM_040919548.1"/>
</dbReference>